<protein>
    <submittedName>
        <fullName evidence="1">Uncharacterized protein</fullName>
    </submittedName>
</protein>
<name>A0A5B7GTJ9_PORTR</name>
<reference evidence="1 2" key="1">
    <citation type="submission" date="2019-05" db="EMBL/GenBank/DDBJ databases">
        <title>Another draft genome of Portunus trituberculatus and its Hox gene families provides insights of decapod evolution.</title>
        <authorList>
            <person name="Jeong J.-H."/>
            <person name="Song I."/>
            <person name="Kim S."/>
            <person name="Choi T."/>
            <person name="Kim D."/>
            <person name="Ryu S."/>
            <person name="Kim W."/>
        </authorList>
    </citation>
    <scope>NUCLEOTIDE SEQUENCE [LARGE SCALE GENOMIC DNA]</scope>
    <source>
        <tissue evidence="1">Muscle</tissue>
    </source>
</reference>
<organism evidence="1 2">
    <name type="scientific">Portunus trituberculatus</name>
    <name type="common">Swimming crab</name>
    <name type="synonym">Neptunus trituberculatus</name>
    <dbReference type="NCBI Taxonomy" id="210409"/>
    <lineage>
        <taxon>Eukaryota</taxon>
        <taxon>Metazoa</taxon>
        <taxon>Ecdysozoa</taxon>
        <taxon>Arthropoda</taxon>
        <taxon>Crustacea</taxon>
        <taxon>Multicrustacea</taxon>
        <taxon>Malacostraca</taxon>
        <taxon>Eumalacostraca</taxon>
        <taxon>Eucarida</taxon>
        <taxon>Decapoda</taxon>
        <taxon>Pleocyemata</taxon>
        <taxon>Brachyura</taxon>
        <taxon>Eubrachyura</taxon>
        <taxon>Portunoidea</taxon>
        <taxon>Portunidae</taxon>
        <taxon>Portuninae</taxon>
        <taxon>Portunus</taxon>
    </lineage>
</organism>
<sequence>MITEKLFRLRFRSEDEAIVTLDELPLGTGQTIFPLAHNSGILTSGSLLTYKIRESPACLPRTGPVKKTNR</sequence>
<gene>
    <name evidence="1" type="ORF">E2C01_057660</name>
</gene>
<keyword evidence="2" id="KW-1185">Reference proteome</keyword>
<dbReference type="Proteomes" id="UP000324222">
    <property type="component" value="Unassembled WGS sequence"/>
</dbReference>
<proteinExistence type="predicted"/>
<comment type="caution">
    <text evidence="1">The sequence shown here is derived from an EMBL/GenBank/DDBJ whole genome shotgun (WGS) entry which is preliminary data.</text>
</comment>
<evidence type="ECO:0000313" key="1">
    <source>
        <dbReference type="EMBL" id="MPC63561.1"/>
    </source>
</evidence>
<evidence type="ECO:0000313" key="2">
    <source>
        <dbReference type="Proteomes" id="UP000324222"/>
    </source>
</evidence>
<dbReference type="AlphaFoldDB" id="A0A5B7GTJ9"/>
<dbReference type="EMBL" id="VSRR010020971">
    <property type="protein sequence ID" value="MPC63561.1"/>
    <property type="molecule type" value="Genomic_DNA"/>
</dbReference>
<accession>A0A5B7GTJ9</accession>